<evidence type="ECO:0000313" key="3">
    <source>
        <dbReference type="Proteomes" id="UP000576152"/>
    </source>
</evidence>
<reference evidence="2 3" key="1">
    <citation type="submission" date="2020-08" db="EMBL/GenBank/DDBJ databases">
        <title>Genomic Encyclopedia of Type Strains, Phase III (KMG-III): the genomes of soil and plant-associated and newly described type strains.</title>
        <authorList>
            <person name="Whitman W."/>
        </authorList>
    </citation>
    <scope>NUCLEOTIDE SEQUENCE [LARGE SCALE GENOMIC DNA]</scope>
    <source>
        <strain evidence="2 3">CECT 8572</strain>
    </source>
</reference>
<dbReference type="EMBL" id="JACIBX010000011">
    <property type="protein sequence ID" value="MBB3713137.1"/>
    <property type="molecule type" value="Genomic_DNA"/>
</dbReference>
<gene>
    <name evidence="2" type="ORF">FHS00_002738</name>
</gene>
<comment type="caution">
    <text evidence="2">The sequence shown here is derived from an EMBL/GenBank/DDBJ whole genome shotgun (WGS) entry which is preliminary data.</text>
</comment>
<sequence>MADHIIATAAEALEAEALPRLREVHADGAVAPEALPPALCRPAGSKSPARWAYERLIHYIQRFEADLAPGDEVAMAMTGGHSGLLRIQGMGYFDPDIVTFFGTDASGAKAQLIQHVSQLSVLLRALPRPQPEEPPERIGFRLARELEEEDQEAGETREDEAPGRTGPQGPDAAPEAS</sequence>
<evidence type="ECO:0000313" key="2">
    <source>
        <dbReference type="EMBL" id="MBB3713137.1"/>
    </source>
</evidence>
<dbReference type="Proteomes" id="UP000576152">
    <property type="component" value="Unassembled WGS sequence"/>
</dbReference>
<keyword evidence="3" id="KW-1185">Reference proteome</keyword>
<dbReference type="Pfam" id="PF19670">
    <property type="entry name" value="DUF6173"/>
    <property type="match status" value="1"/>
</dbReference>
<feature type="compositionally biased region" description="Basic and acidic residues" evidence="1">
    <location>
        <begin position="130"/>
        <end position="145"/>
    </location>
</feature>
<protein>
    <submittedName>
        <fullName evidence="2">Uncharacterized protein</fullName>
    </submittedName>
</protein>
<proteinExistence type="predicted"/>
<organism evidence="2 3">
    <name type="scientific">Limimaricola variabilis</name>
    <dbReference type="NCBI Taxonomy" id="1492771"/>
    <lineage>
        <taxon>Bacteria</taxon>
        <taxon>Pseudomonadati</taxon>
        <taxon>Pseudomonadota</taxon>
        <taxon>Alphaproteobacteria</taxon>
        <taxon>Rhodobacterales</taxon>
        <taxon>Paracoccaceae</taxon>
        <taxon>Limimaricola</taxon>
    </lineage>
</organism>
<dbReference type="InterPro" id="IPR046171">
    <property type="entry name" value="DUF6173"/>
</dbReference>
<name>A0ABR6HRF8_9RHOB</name>
<accession>A0ABR6HRF8</accession>
<evidence type="ECO:0000256" key="1">
    <source>
        <dbReference type="SAM" id="MobiDB-lite"/>
    </source>
</evidence>
<dbReference type="RefSeq" id="WP_183474633.1">
    <property type="nucleotide sequence ID" value="NZ_JACIBX010000011.1"/>
</dbReference>
<feature type="region of interest" description="Disordered" evidence="1">
    <location>
        <begin position="127"/>
        <end position="177"/>
    </location>
</feature>